<evidence type="ECO:0000313" key="3">
    <source>
        <dbReference type="Proteomes" id="UP000292082"/>
    </source>
</evidence>
<feature type="region of interest" description="Disordered" evidence="1">
    <location>
        <begin position="463"/>
        <end position="519"/>
    </location>
</feature>
<evidence type="ECO:0000313" key="2">
    <source>
        <dbReference type="EMBL" id="TBU51510.1"/>
    </source>
</evidence>
<protein>
    <submittedName>
        <fullName evidence="2">Uncharacterized protein</fullName>
    </submittedName>
</protein>
<evidence type="ECO:0000256" key="1">
    <source>
        <dbReference type="SAM" id="MobiDB-lite"/>
    </source>
</evidence>
<dbReference type="Proteomes" id="UP000292082">
    <property type="component" value="Unassembled WGS sequence"/>
</dbReference>
<feature type="region of interest" description="Disordered" evidence="1">
    <location>
        <begin position="1"/>
        <end position="63"/>
    </location>
</feature>
<dbReference type="AlphaFoldDB" id="A0A4Q9PA04"/>
<sequence length="519" mass="57226">MDERTSPIPYDDPPSPNGETETANKRARTGPDSEARRSPIEQERVSQRKQPAPRPTSSKPVTVLRVALPLPAKPPSTMALATARFDPGDFTGLPTEGDKNPHKWRTRRGPPPVAPNNLEALQIPDRNYPHAHVPDFRLFGNVLLDQARRIREIANPKVAIVIHGGGQELASVGGPLKMKVLQLLSAITFPAQEAQMTADATGTPPDPSPPTHPSFAAATQAPPASSLTTPNPSSIHIHLPLVRKTRDTSAFGQPWTWFAEFGPNALNLCEWLLYQEVFPISPTLSFSVHPIIPPIQPWTVMVLTGLDECAVEDSLVARQQVAKEIKLHLWNDRDFTVRTARQVQQNWGLRGDPVTLLKLATDTIDVVYVTAELKSSRKEVPAYLVYAKPPTNEKDEYQEWVEKFKSPGAYWRGAFKLDVNKAAVECKLCKDTSHCARACPLATDADWPGTVIEDIYTTEELEARQAGPAPAGPSNAGHDWQQSKARRTEKDSRARKPGKLSQQKDHRASGQGKGKGVRR</sequence>
<proteinExistence type="predicted"/>
<gene>
    <name evidence="2" type="ORF">BD310DRAFT_834197</name>
</gene>
<feature type="compositionally biased region" description="Low complexity" evidence="1">
    <location>
        <begin position="466"/>
        <end position="477"/>
    </location>
</feature>
<reference evidence="2 3" key="1">
    <citation type="submission" date="2019-01" db="EMBL/GenBank/DDBJ databases">
        <title>Draft genome sequences of three monokaryotic isolates of the white-rot basidiomycete fungus Dichomitus squalens.</title>
        <authorList>
            <consortium name="DOE Joint Genome Institute"/>
            <person name="Lopez S.C."/>
            <person name="Andreopoulos B."/>
            <person name="Pangilinan J."/>
            <person name="Lipzen A."/>
            <person name="Riley R."/>
            <person name="Ahrendt S."/>
            <person name="Ng V."/>
            <person name="Barry K."/>
            <person name="Daum C."/>
            <person name="Grigoriev I.V."/>
            <person name="Hilden K.S."/>
            <person name="Makela M.R."/>
            <person name="de Vries R.P."/>
        </authorList>
    </citation>
    <scope>NUCLEOTIDE SEQUENCE [LARGE SCALE GENOMIC DNA]</scope>
    <source>
        <strain evidence="2 3">CBS 464.89</strain>
    </source>
</reference>
<organism evidence="2 3">
    <name type="scientific">Dichomitus squalens</name>
    <dbReference type="NCBI Taxonomy" id="114155"/>
    <lineage>
        <taxon>Eukaryota</taxon>
        <taxon>Fungi</taxon>
        <taxon>Dikarya</taxon>
        <taxon>Basidiomycota</taxon>
        <taxon>Agaricomycotina</taxon>
        <taxon>Agaricomycetes</taxon>
        <taxon>Polyporales</taxon>
        <taxon>Polyporaceae</taxon>
        <taxon>Dichomitus</taxon>
    </lineage>
</organism>
<name>A0A4Q9PA04_9APHY</name>
<feature type="compositionally biased region" description="Polar residues" evidence="1">
    <location>
        <begin position="222"/>
        <end position="231"/>
    </location>
</feature>
<keyword evidence="3" id="KW-1185">Reference proteome</keyword>
<feature type="region of interest" description="Disordered" evidence="1">
    <location>
        <begin position="90"/>
        <end position="114"/>
    </location>
</feature>
<dbReference type="EMBL" id="ML145313">
    <property type="protein sequence ID" value="TBU51510.1"/>
    <property type="molecule type" value="Genomic_DNA"/>
</dbReference>
<accession>A0A4Q9PA04</accession>
<feature type="compositionally biased region" description="Basic and acidic residues" evidence="1">
    <location>
        <begin position="29"/>
        <end position="46"/>
    </location>
</feature>
<feature type="region of interest" description="Disordered" evidence="1">
    <location>
        <begin position="196"/>
        <end position="231"/>
    </location>
</feature>